<reference evidence="1 2" key="1">
    <citation type="submission" date="2013-12" db="EMBL/GenBank/DDBJ databases">
        <authorList>
            <consortium name="DOE Joint Genome Institute"/>
            <person name="Eisen J."/>
            <person name="Huntemann M."/>
            <person name="Han J."/>
            <person name="Chen A."/>
            <person name="Kyrpides N."/>
            <person name="Mavromatis K."/>
            <person name="Markowitz V."/>
            <person name="Palaniappan K."/>
            <person name="Ivanova N."/>
            <person name="Schaumberg A."/>
            <person name="Pati A."/>
            <person name="Liolios K."/>
            <person name="Nordberg H.P."/>
            <person name="Cantor M.N."/>
            <person name="Hua S.X."/>
            <person name="Woyke T."/>
        </authorList>
    </citation>
    <scope>NUCLEOTIDE SEQUENCE [LARGE SCALE GENOMIC DNA]</scope>
    <source>
        <strain evidence="2">DSM 19437</strain>
    </source>
</reference>
<dbReference type="Proteomes" id="UP000003586">
    <property type="component" value="Chromosome"/>
</dbReference>
<dbReference type="InterPro" id="IPR039968">
    <property type="entry name" value="BcerS-like"/>
</dbReference>
<evidence type="ECO:0000313" key="2">
    <source>
        <dbReference type="Proteomes" id="UP000003586"/>
    </source>
</evidence>
<dbReference type="PANTHER" id="PTHR41368:SF1">
    <property type="entry name" value="PROTEIN YGHO"/>
    <property type="match status" value="1"/>
</dbReference>
<gene>
    <name evidence="1" type="ORF">NIASO_10765</name>
</gene>
<sequence>MNIIEVTTPELAKSFLLVNVIINRGDPNYIRPLDKDVEEVFDPAKNKAFRSGEAIRWILKDADGKLIGRIAAFVNKKYKTKGDDGPVGGIGFFDCINDQPAASLLLDAAKAWLQERGMTAMDGPINFGERDKWWGLVVEGFDPPLYCMNYNAPYYKDLLEHYGFKPFFYQACFSLDVKNLLQEKFYARHAALARDPNFSAVTIQKNNLKKYAKDFTLVYNKAWAGHGGLKQMEERAVLKLFQSMKAVMDERICWFLYYKEEPIGIWLNLPDLNQWFKYLNGKFGLIGKLKFLWYKRTRPNKKFVGLVFGIVPEYQSRGVDAYFIVEGGKVIQDCQVGPDGYKVGNTIYDQNELQWIGEFNPKMINVAKSLGTYLSRRLCTYRYNFDREKEFKMHPVLH</sequence>
<dbReference type="KEGG" id="nso:NIASO_10765"/>
<dbReference type="OrthoDB" id="9806005at2"/>
<dbReference type="HOGENOM" id="CLU_053649_0_0_10"/>
<dbReference type="AlphaFoldDB" id="W0F2E2"/>
<dbReference type="STRING" id="929713.NIASO_10765"/>
<name>W0F2E2_9BACT</name>
<dbReference type="EMBL" id="CP007035">
    <property type="protein sequence ID" value="AHF15506.1"/>
    <property type="molecule type" value="Genomic_DNA"/>
</dbReference>
<keyword evidence="2" id="KW-1185">Reference proteome</keyword>
<dbReference type="PANTHER" id="PTHR41368">
    <property type="entry name" value="PROTEIN YGHO"/>
    <property type="match status" value="1"/>
</dbReference>
<dbReference type="SUPFAM" id="SSF55729">
    <property type="entry name" value="Acyl-CoA N-acyltransferases (Nat)"/>
    <property type="match status" value="1"/>
</dbReference>
<protein>
    <recommendedName>
        <fullName evidence="3">N-acetyltransferase domain-containing protein</fullName>
    </recommendedName>
</protein>
<dbReference type="InterPro" id="IPR016181">
    <property type="entry name" value="Acyl_CoA_acyltransferase"/>
</dbReference>
<organism evidence="1 2">
    <name type="scientific">Niabella soli DSM 19437</name>
    <dbReference type="NCBI Taxonomy" id="929713"/>
    <lineage>
        <taxon>Bacteria</taxon>
        <taxon>Pseudomonadati</taxon>
        <taxon>Bacteroidota</taxon>
        <taxon>Chitinophagia</taxon>
        <taxon>Chitinophagales</taxon>
        <taxon>Chitinophagaceae</taxon>
        <taxon>Niabella</taxon>
    </lineage>
</organism>
<accession>W0F2E2</accession>
<dbReference type="RefSeq" id="WP_025298858.1">
    <property type="nucleotide sequence ID" value="NZ_CP007035.1"/>
</dbReference>
<proteinExistence type="predicted"/>
<dbReference type="eggNOG" id="COG0456">
    <property type="taxonomic scope" value="Bacteria"/>
</dbReference>
<evidence type="ECO:0008006" key="3">
    <source>
        <dbReference type="Google" id="ProtNLM"/>
    </source>
</evidence>
<evidence type="ECO:0000313" key="1">
    <source>
        <dbReference type="EMBL" id="AHF15506.1"/>
    </source>
</evidence>